<protein>
    <submittedName>
        <fullName evidence="4">Tetratricopeptide repeat protein</fullName>
    </submittedName>
</protein>
<dbReference type="SUPFAM" id="SSF48452">
    <property type="entry name" value="TPR-like"/>
    <property type="match status" value="2"/>
</dbReference>
<dbReference type="PROSITE" id="PS50005">
    <property type="entry name" value="TPR"/>
    <property type="match status" value="5"/>
</dbReference>
<gene>
    <name evidence="4" type="ORF">ENV38_00140</name>
</gene>
<reference evidence="4" key="1">
    <citation type="journal article" date="2020" name="mSystems">
        <title>Genome- and Community-Level Interaction Insights into Carbon Utilization and Element Cycling Functions of Hydrothermarchaeota in Hydrothermal Sediment.</title>
        <authorList>
            <person name="Zhou Z."/>
            <person name="Liu Y."/>
            <person name="Xu W."/>
            <person name="Pan J."/>
            <person name="Luo Z.H."/>
            <person name="Li M."/>
        </authorList>
    </citation>
    <scope>NUCLEOTIDE SEQUENCE [LARGE SCALE GENOMIC DNA]</scope>
    <source>
        <strain evidence="4">SpSt-754</strain>
    </source>
</reference>
<sequence>MANINYELAKELHQHGKLEEAKNYFQKALEEEPDSATILRDYAILLIDLEEYVNALNHLEKALQISEDPFSHYYKGIALYKMGNLEEAEKELLSVKDALKGAMNVDADLGDLYYDMENFEKAIEYYKEAVEFDPFDPILLNNLALSYFQNEQIDLAIETIKKAIELNPYEAEYYDNLAMMLYEKGEVEECLKELYKAIEVNPSFSQAHADLSLIYYDLEKYEDAEEEIKKAIEIEPDNTVYHAILSNVYLKLGKYEEAQRESQTILRLIKPDEHPEKAS</sequence>
<dbReference type="Gene3D" id="1.25.40.10">
    <property type="entry name" value="Tetratricopeptide repeat domain"/>
    <property type="match status" value="2"/>
</dbReference>
<accession>A0A7V3NT91</accession>
<dbReference type="InterPro" id="IPR050498">
    <property type="entry name" value="Ycf3"/>
</dbReference>
<dbReference type="PANTHER" id="PTHR44858">
    <property type="entry name" value="TETRATRICOPEPTIDE REPEAT PROTEIN 6"/>
    <property type="match status" value="1"/>
</dbReference>
<feature type="repeat" description="TPR" evidence="3">
    <location>
        <begin position="103"/>
        <end position="136"/>
    </location>
</feature>
<dbReference type="PANTHER" id="PTHR44858:SF1">
    <property type="entry name" value="UDP-N-ACETYLGLUCOSAMINE--PEPTIDE N-ACETYLGLUCOSAMINYLTRANSFERASE SPINDLY-RELATED"/>
    <property type="match status" value="1"/>
</dbReference>
<evidence type="ECO:0000256" key="1">
    <source>
        <dbReference type="ARBA" id="ARBA00022737"/>
    </source>
</evidence>
<keyword evidence="2 3" id="KW-0802">TPR repeat</keyword>
<dbReference type="Pfam" id="PF14559">
    <property type="entry name" value="TPR_19"/>
    <property type="match status" value="2"/>
</dbReference>
<dbReference type="PROSITE" id="PS50293">
    <property type="entry name" value="TPR_REGION"/>
    <property type="match status" value="2"/>
</dbReference>
<feature type="repeat" description="TPR" evidence="3">
    <location>
        <begin position="2"/>
        <end position="35"/>
    </location>
</feature>
<dbReference type="EMBL" id="DTGD01000006">
    <property type="protein sequence ID" value="HGB35305.1"/>
    <property type="molecule type" value="Genomic_DNA"/>
</dbReference>
<evidence type="ECO:0000256" key="2">
    <source>
        <dbReference type="ARBA" id="ARBA00022803"/>
    </source>
</evidence>
<dbReference type="AlphaFoldDB" id="A0A7V3NT91"/>
<dbReference type="InterPro" id="IPR011990">
    <property type="entry name" value="TPR-like_helical_dom_sf"/>
</dbReference>
<feature type="repeat" description="TPR" evidence="3">
    <location>
        <begin position="205"/>
        <end position="238"/>
    </location>
</feature>
<feature type="repeat" description="TPR" evidence="3">
    <location>
        <begin position="137"/>
        <end position="170"/>
    </location>
</feature>
<evidence type="ECO:0000313" key="4">
    <source>
        <dbReference type="EMBL" id="HGB35305.1"/>
    </source>
</evidence>
<dbReference type="InterPro" id="IPR019734">
    <property type="entry name" value="TPR_rpt"/>
</dbReference>
<feature type="repeat" description="TPR" evidence="3">
    <location>
        <begin position="171"/>
        <end position="204"/>
    </location>
</feature>
<keyword evidence="1" id="KW-0677">Repeat</keyword>
<dbReference type="SMART" id="SM00028">
    <property type="entry name" value="TPR"/>
    <property type="match status" value="7"/>
</dbReference>
<organism evidence="4">
    <name type="scientific">candidate division WOR-3 bacterium</name>
    <dbReference type="NCBI Taxonomy" id="2052148"/>
    <lineage>
        <taxon>Bacteria</taxon>
        <taxon>Bacteria division WOR-3</taxon>
    </lineage>
</organism>
<name>A0A7V3NT91_UNCW3</name>
<evidence type="ECO:0000256" key="3">
    <source>
        <dbReference type="PROSITE-ProRule" id="PRU00339"/>
    </source>
</evidence>
<proteinExistence type="predicted"/>
<dbReference type="Pfam" id="PF13414">
    <property type="entry name" value="TPR_11"/>
    <property type="match status" value="1"/>
</dbReference>
<comment type="caution">
    <text evidence="4">The sequence shown here is derived from an EMBL/GenBank/DDBJ whole genome shotgun (WGS) entry which is preliminary data.</text>
</comment>